<dbReference type="OrthoDB" id="429813at2759"/>
<protein>
    <recommendedName>
        <fullName evidence="1">Fatty acyl-CoA reductase</fullName>
        <ecNumber evidence="1">1.2.1.84</ecNumber>
    </recommendedName>
</protein>
<evidence type="ECO:0000259" key="3">
    <source>
        <dbReference type="Pfam" id="PF07993"/>
    </source>
</evidence>
<feature type="domain" description="Thioester reductase (TE)" evidence="3">
    <location>
        <begin position="7"/>
        <end position="82"/>
    </location>
</feature>
<reference evidence="5" key="1">
    <citation type="submission" date="2018-11" db="EMBL/GenBank/DDBJ databases">
        <authorList>
            <consortium name="Pathogen Informatics"/>
        </authorList>
    </citation>
    <scope>NUCLEOTIDE SEQUENCE [LARGE SCALE GENOMIC DNA]</scope>
</reference>
<gene>
    <name evidence="5" type="ORF">HPBE_LOCUS16207</name>
</gene>
<name>A0A3P7ZX91_HELPZ</name>
<dbReference type="InterPro" id="IPR013120">
    <property type="entry name" value="FAR_NAD-bd"/>
</dbReference>
<comment type="similarity">
    <text evidence="1">Belongs to the fatty acyl-CoA reductase family.</text>
</comment>
<dbReference type="EC" id="1.2.1.84" evidence="1"/>
<dbReference type="InterPro" id="IPR026055">
    <property type="entry name" value="FAR"/>
</dbReference>
<feature type="domain" description="DUF7083" evidence="4">
    <location>
        <begin position="167"/>
        <end position="221"/>
    </location>
</feature>
<evidence type="ECO:0000256" key="1">
    <source>
        <dbReference type="RuleBase" id="RU363097"/>
    </source>
</evidence>
<dbReference type="GO" id="GO:0035336">
    <property type="term" value="P:long-chain fatty-acyl-CoA metabolic process"/>
    <property type="evidence" value="ECO:0007669"/>
    <property type="project" value="TreeGrafter"/>
</dbReference>
<feature type="region of interest" description="Disordered" evidence="2">
    <location>
        <begin position="214"/>
        <end position="239"/>
    </location>
</feature>
<proteinExistence type="inferred from homology"/>
<organism evidence="5">
    <name type="scientific">Heligmosomoides polygyrus</name>
    <name type="common">Parasitic roundworm</name>
    <dbReference type="NCBI Taxonomy" id="6339"/>
    <lineage>
        <taxon>Eukaryota</taxon>
        <taxon>Metazoa</taxon>
        <taxon>Ecdysozoa</taxon>
        <taxon>Nematoda</taxon>
        <taxon>Chromadorea</taxon>
        <taxon>Rhabditida</taxon>
        <taxon>Rhabditina</taxon>
        <taxon>Rhabditomorpha</taxon>
        <taxon>Strongyloidea</taxon>
        <taxon>Heligmosomidae</taxon>
        <taxon>Heligmosomoides</taxon>
    </lineage>
</organism>
<dbReference type="PANTHER" id="PTHR11011:SF45">
    <property type="entry name" value="FATTY ACYL-COA REDUCTASE CG8306-RELATED"/>
    <property type="match status" value="1"/>
</dbReference>
<dbReference type="EMBL" id="UZAH01029290">
    <property type="protein sequence ID" value="VDP05272.1"/>
    <property type="molecule type" value="Genomic_DNA"/>
</dbReference>
<dbReference type="Pfam" id="PF07993">
    <property type="entry name" value="NAD_binding_4"/>
    <property type="match status" value="1"/>
</dbReference>
<dbReference type="GO" id="GO:0102965">
    <property type="term" value="F:alcohol-forming long-chain fatty acyl-CoA reductase activity"/>
    <property type="evidence" value="ECO:0007669"/>
    <property type="project" value="UniProtKB-EC"/>
</dbReference>
<sequence length="279" mass="32112">MFNRIRERKPEVLAKLIPIPGDLMENGLGLNQHDMQKICDQVSIVIHSAATVKFDEQLRDAVEMNVVGTTRLVALCHKMKKLIVYDPPVAPLKLMEAIEWMDNDMISLVTEIYIIALEDYNILEDSMCGPKMDSEALRCILTAVMEQTEERQQKTLQAIMQQMERICDPDNGCTFDIWYNRYEDVISKDGESTLDDAAKARLIVSKLDAASVNSLHQPHSAEEDRRRIPRRHRQNPEGPLRTQYFSIRSSLYSIRSSLYLSGKERFPTHELLRCQFGKI</sequence>
<keyword evidence="1" id="KW-0444">Lipid biosynthesis</keyword>
<dbReference type="GO" id="GO:0080019">
    <property type="term" value="F:alcohol-forming very long-chain fatty acyl-CoA reductase activity"/>
    <property type="evidence" value="ECO:0007669"/>
    <property type="project" value="InterPro"/>
</dbReference>
<evidence type="ECO:0000313" key="5">
    <source>
        <dbReference type="EMBL" id="VDP05272.1"/>
    </source>
</evidence>
<keyword evidence="1" id="KW-0443">Lipid metabolism</keyword>
<dbReference type="Pfam" id="PF23309">
    <property type="entry name" value="DUF7083"/>
    <property type="match status" value="1"/>
</dbReference>
<dbReference type="AlphaFoldDB" id="A0A3P7ZX91"/>
<comment type="catalytic activity">
    <reaction evidence="1">
        <text>a long-chain fatty acyl-CoA + 2 NADPH + 2 H(+) = a long-chain primary fatty alcohol + 2 NADP(+) + CoA</text>
        <dbReference type="Rhea" id="RHEA:52716"/>
        <dbReference type="ChEBI" id="CHEBI:15378"/>
        <dbReference type="ChEBI" id="CHEBI:57287"/>
        <dbReference type="ChEBI" id="CHEBI:57783"/>
        <dbReference type="ChEBI" id="CHEBI:58349"/>
        <dbReference type="ChEBI" id="CHEBI:77396"/>
        <dbReference type="ChEBI" id="CHEBI:83139"/>
        <dbReference type="EC" id="1.2.1.84"/>
    </reaction>
</comment>
<accession>A0A3P7ZX91</accession>
<dbReference type="SUPFAM" id="SSF51735">
    <property type="entry name" value="NAD(P)-binding Rossmann-fold domains"/>
    <property type="match status" value="1"/>
</dbReference>
<evidence type="ECO:0000256" key="2">
    <source>
        <dbReference type="SAM" id="MobiDB-lite"/>
    </source>
</evidence>
<keyword evidence="1" id="KW-0521">NADP</keyword>
<comment type="function">
    <text evidence="1">Catalyzes the reduction of fatty acyl-CoA to fatty alcohols.</text>
</comment>
<dbReference type="GO" id="GO:0005777">
    <property type="term" value="C:peroxisome"/>
    <property type="evidence" value="ECO:0007669"/>
    <property type="project" value="TreeGrafter"/>
</dbReference>
<dbReference type="Gene3D" id="3.40.50.720">
    <property type="entry name" value="NAD(P)-binding Rossmann-like Domain"/>
    <property type="match status" value="1"/>
</dbReference>
<dbReference type="PANTHER" id="PTHR11011">
    <property type="entry name" value="MALE STERILITY PROTEIN 2-RELATED"/>
    <property type="match status" value="1"/>
</dbReference>
<keyword evidence="1" id="KW-0560">Oxidoreductase</keyword>
<dbReference type="InterPro" id="IPR036291">
    <property type="entry name" value="NAD(P)-bd_dom_sf"/>
</dbReference>
<dbReference type="InterPro" id="IPR055510">
    <property type="entry name" value="DUF7083"/>
</dbReference>
<evidence type="ECO:0000259" key="4">
    <source>
        <dbReference type="Pfam" id="PF23309"/>
    </source>
</evidence>